<dbReference type="PANTHER" id="PTHR36845:SF1">
    <property type="entry name" value="HYDROLASE, PUTATIVE (AFU_ORTHOLOGUE AFUA_7G05090)-RELATED"/>
    <property type="match status" value="1"/>
</dbReference>
<dbReference type="InterPro" id="IPR010905">
    <property type="entry name" value="Glyco_hydro_88"/>
</dbReference>
<evidence type="ECO:0000313" key="6">
    <source>
        <dbReference type="Proteomes" id="UP000184164"/>
    </source>
</evidence>
<proteinExistence type="inferred from homology"/>
<feature type="binding site" evidence="4">
    <location>
        <position position="369"/>
    </location>
    <ligand>
        <name>substrate</name>
    </ligand>
</feature>
<keyword evidence="1 5" id="KW-0378">Hydrolase</keyword>
<dbReference type="PANTHER" id="PTHR36845">
    <property type="entry name" value="HYDROLASE, PUTATIVE (AFU_ORTHOLOGUE AFUA_7G05090)-RELATED"/>
    <property type="match status" value="1"/>
</dbReference>
<dbReference type="InterPro" id="IPR052369">
    <property type="entry name" value="UG_Glycosaminoglycan_Hydrolase"/>
</dbReference>
<dbReference type="OrthoDB" id="428577at2"/>
<dbReference type="InterPro" id="IPR008928">
    <property type="entry name" value="6-hairpin_glycosidase_sf"/>
</dbReference>
<keyword evidence="6" id="KW-1185">Reference proteome</keyword>
<reference evidence="6" key="1">
    <citation type="submission" date="2016-11" db="EMBL/GenBank/DDBJ databases">
        <authorList>
            <person name="Varghese N."/>
            <person name="Submissions S."/>
        </authorList>
    </citation>
    <scope>NUCLEOTIDE SEQUENCE [LARGE SCALE GENOMIC DNA]</scope>
    <source>
        <strain evidence="6">DSM 26910</strain>
    </source>
</reference>
<protein>
    <submittedName>
        <fullName evidence="5">Glycosyl Hydrolase Family 88</fullName>
    </submittedName>
</protein>
<feature type="binding site" evidence="4">
    <location>
        <position position="254"/>
    </location>
    <ligand>
        <name>substrate</name>
    </ligand>
</feature>
<dbReference type="EMBL" id="FQUM01000006">
    <property type="protein sequence ID" value="SHF56319.1"/>
    <property type="molecule type" value="Genomic_DNA"/>
</dbReference>
<evidence type="ECO:0000256" key="2">
    <source>
        <dbReference type="ARBA" id="ARBA00038358"/>
    </source>
</evidence>
<dbReference type="GO" id="GO:0052757">
    <property type="term" value="F:chondroitin hydrolase activity"/>
    <property type="evidence" value="ECO:0007669"/>
    <property type="project" value="TreeGrafter"/>
</dbReference>
<dbReference type="AlphaFoldDB" id="A0A1M5CNN6"/>
<gene>
    <name evidence="5" type="ORF">SAMN05444274_106200</name>
</gene>
<dbReference type="Proteomes" id="UP000184164">
    <property type="component" value="Unassembled WGS sequence"/>
</dbReference>
<dbReference type="RefSeq" id="WP_073002468.1">
    <property type="nucleotide sequence ID" value="NZ_FQUM01000006.1"/>
</dbReference>
<dbReference type="STRING" id="1484053.SAMN05444274_106200"/>
<evidence type="ECO:0000256" key="1">
    <source>
        <dbReference type="ARBA" id="ARBA00022801"/>
    </source>
</evidence>
<feature type="binding site" evidence="4">
    <location>
        <position position="182"/>
    </location>
    <ligand>
        <name>substrate</name>
    </ligand>
</feature>
<feature type="active site" description="Proton donor" evidence="3">
    <location>
        <position position="182"/>
    </location>
</feature>
<feature type="active site" description="Nucleophile" evidence="3">
    <location>
        <position position="117"/>
    </location>
</feature>
<dbReference type="Pfam" id="PF07470">
    <property type="entry name" value="Glyco_hydro_88"/>
    <property type="match status" value="1"/>
</dbReference>
<feature type="binding site" evidence="4">
    <location>
        <position position="117"/>
    </location>
    <ligand>
        <name>substrate</name>
    </ligand>
</feature>
<dbReference type="Gene3D" id="1.50.10.10">
    <property type="match status" value="1"/>
</dbReference>
<name>A0A1M5CNN6_9BACT</name>
<dbReference type="SUPFAM" id="SSF48208">
    <property type="entry name" value="Six-hairpin glycosidases"/>
    <property type="match status" value="1"/>
</dbReference>
<sequence>MKKILAAVGIVAIGLIVWSQVFTEKAVASLGTDSFDRIEHQLKPLLTSALENNKIPRSISEDGSIRWIGKGYDWTEGFWPGTCWMLYDYTKNEQWKKGAVAAQELFRHHKNLTNDHDLGFIFNNSFGKAYKVTGDETNKQVLIDAAESLSTRFNESVGCIQSWDCVDNWQSKRGWKFPVIVDNLMNLEMLFEVSQYTGNEKYKEIAIAHANITMKNHFRPDGSSYHVVDYDPETGETRSKETAQGYADESAWARGQAWGLYGYTMCYRYTKDQKYLDFAKKIADFILNHPNYPEDGVPYWDFDAPRIPDAERDASAAAIMASAMIELSAYTNGKYLDNAKHILKSLASEEYSANPGENGNFLLKHSVGSIPHGNEIDVPLNYADYYYIEALLRLSAKN</sequence>
<comment type="similarity">
    <text evidence="2">Belongs to the glycosyl hydrolase 88 family.</text>
</comment>
<evidence type="ECO:0000313" key="5">
    <source>
        <dbReference type="EMBL" id="SHF56319.1"/>
    </source>
</evidence>
<dbReference type="GO" id="GO:0000272">
    <property type="term" value="P:polysaccharide catabolic process"/>
    <property type="evidence" value="ECO:0007669"/>
    <property type="project" value="TreeGrafter"/>
</dbReference>
<evidence type="ECO:0000256" key="4">
    <source>
        <dbReference type="PIRSR" id="PIRSR610905-2"/>
    </source>
</evidence>
<organism evidence="5 6">
    <name type="scientific">Mariniphaga anaerophila</name>
    <dbReference type="NCBI Taxonomy" id="1484053"/>
    <lineage>
        <taxon>Bacteria</taxon>
        <taxon>Pseudomonadati</taxon>
        <taxon>Bacteroidota</taxon>
        <taxon>Bacteroidia</taxon>
        <taxon>Marinilabiliales</taxon>
        <taxon>Prolixibacteraceae</taxon>
        <taxon>Mariniphaga</taxon>
    </lineage>
</organism>
<evidence type="ECO:0000256" key="3">
    <source>
        <dbReference type="PIRSR" id="PIRSR610905-1"/>
    </source>
</evidence>
<feature type="binding site" evidence="4">
    <location>
        <position position="242"/>
    </location>
    <ligand>
        <name>substrate</name>
    </ligand>
</feature>
<accession>A0A1M5CNN6</accession>
<feature type="binding site" evidence="4">
    <location>
        <position position="258"/>
    </location>
    <ligand>
        <name>substrate</name>
    </ligand>
</feature>
<dbReference type="InterPro" id="IPR012341">
    <property type="entry name" value="6hp_glycosidase-like_sf"/>
</dbReference>